<dbReference type="Proteomes" id="UP000276133">
    <property type="component" value="Unassembled WGS sequence"/>
</dbReference>
<proteinExistence type="predicted"/>
<organism evidence="1 2">
    <name type="scientific">Brachionus plicatilis</name>
    <name type="common">Marine rotifer</name>
    <name type="synonym">Brachionus muelleri</name>
    <dbReference type="NCBI Taxonomy" id="10195"/>
    <lineage>
        <taxon>Eukaryota</taxon>
        <taxon>Metazoa</taxon>
        <taxon>Spiralia</taxon>
        <taxon>Gnathifera</taxon>
        <taxon>Rotifera</taxon>
        <taxon>Eurotatoria</taxon>
        <taxon>Monogononta</taxon>
        <taxon>Pseudotrocha</taxon>
        <taxon>Ploima</taxon>
        <taxon>Brachionidae</taxon>
        <taxon>Brachionus</taxon>
    </lineage>
</organism>
<comment type="caution">
    <text evidence="1">The sequence shown here is derived from an EMBL/GenBank/DDBJ whole genome shotgun (WGS) entry which is preliminary data.</text>
</comment>
<evidence type="ECO:0000313" key="2">
    <source>
        <dbReference type="Proteomes" id="UP000276133"/>
    </source>
</evidence>
<keyword evidence="2" id="KW-1185">Reference proteome</keyword>
<reference evidence="1 2" key="1">
    <citation type="journal article" date="2018" name="Sci. Rep.">
        <title>Genomic signatures of local adaptation to the degree of environmental predictability in rotifers.</title>
        <authorList>
            <person name="Franch-Gras L."/>
            <person name="Hahn C."/>
            <person name="Garcia-Roger E.M."/>
            <person name="Carmona M.J."/>
            <person name="Serra M."/>
            <person name="Gomez A."/>
        </authorList>
    </citation>
    <scope>NUCLEOTIDE SEQUENCE [LARGE SCALE GENOMIC DNA]</scope>
    <source>
        <strain evidence="1">HYR1</strain>
    </source>
</reference>
<dbReference type="AlphaFoldDB" id="A0A3M7QGZ1"/>
<evidence type="ECO:0000313" key="1">
    <source>
        <dbReference type="EMBL" id="RNA10707.1"/>
    </source>
</evidence>
<name>A0A3M7QGZ1_BRAPC</name>
<sequence length="82" mass="9641">MNFSIFRIPRKNLKLKYRVPREIEQFKNSSTLLKSQTMLNAQNQKIRIIVKKSGLGVQKFGCSLTHESKEQIFFNNSRNIII</sequence>
<accession>A0A3M7QGZ1</accession>
<protein>
    <submittedName>
        <fullName evidence="1">Uncharacterized protein</fullName>
    </submittedName>
</protein>
<gene>
    <name evidence="1" type="ORF">BpHYR1_019229</name>
</gene>
<dbReference type="EMBL" id="REGN01006129">
    <property type="protein sequence ID" value="RNA10707.1"/>
    <property type="molecule type" value="Genomic_DNA"/>
</dbReference>